<keyword evidence="1" id="KW-0732">Signal</keyword>
<protein>
    <submittedName>
        <fullName evidence="2">Uncharacterized protein</fullName>
    </submittedName>
</protein>
<reference evidence="2" key="1">
    <citation type="submission" date="2018-02" db="EMBL/GenBank/DDBJ databases">
        <title>Rhizophora mucronata_Transcriptome.</title>
        <authorList>
            <person name="Meera S.P."/>
            <person name="Sreeshan A."/>
            <person name="Augustine A."/>
        </authorList>
    </citation>
    <scope>NUCLEOTIDE SEQUENCE</scope>
    <source>
        <tissue evidence="2">Leaf</tissue>
    </source>
</reference>
<feature type="signal peptide" evidence="1">
    <location>
        <begin position="1"/>
        <end position="17"/>
    </location>
</feature>
<accession>A0A2P2P4U9</accession>
<evidence type="ECO:0000313" key="2">
    <source>
        <dbReference type="EMBL" id="MBX49762.1"/>
    </source>
</evidence>
<feature type="chain" id="PRO_5015171348" evidence="1">
    <location>
        <begin position="18"/>
        <end position="55"/>
    </location>
</feature>
<evidence type="ECO:0000256" key="1">
    <source>
        <dbReference type="SAM" id="SignalP"/>
    </source>
</evidence>
<name>A0A2P2P4U9_RHIMU</name>
<dbReference type="EMBL" id="GGEC01069278">
    <property type="protein sequence ID" value="MBX49762.1"/>
    <property type="molecule type" value="Transcribed_RNA"/>
</dbReference>
<dbReference type="AlphaFoldDB" id="A0A2P2P4U9"/>
<organism evidence="2">
    <name type="scientific">Rhizophora mucronata</name>
    <name type="common">Asiatic mangrove</name>
    <dbReference type="NCBI Taxonomy" id="61149"/>
    <lineage>
        <taxon>Eukaryota</taxon>
        <taxon>Viridiplantae</taxon>
        <taxon>Streptophyta</taxon>
        <taxon>Embryophyta</taxon>
        <taxon>Tracheophyta</taxon>
        <taxon>Spermatophyta</taxon>
        <taxon>Magnoliopsida</taxon>
        <taxon>eudicotyledons</taxon>
        <taxon>Gunneridae</taxon>
        <taxon>Pentapetalae</taxon>
        <taxon>rosids</taxon>
        <taxon>fabids</taxon>
        <taxon>Malpighiales</taxon>
        <taxon>Rhizophoraceae</taxon>
        <taxon>Rhizophora</taxon>
    </lineage>
</organism>
<proteinExistence type="predicted"/>
<sequence length="55" mass="5950">MSYAIFSLNFTFCNLLAIPPIVPNPGSQGRHEASLHSLQSSTPYGFYGLSNMSNA</sequence>